<accession>A0A0U5L9X1</accession>
<evidence type="ECO:0000313" key="1">
    <source>
        <dbReference type="EMBL" id="CUU25904.1"/>
    </source>
</evidence>
<protein>
    <submittedName>
        <fullName evidence="1">Uncharacterized protein</fullName>
    </submittedName>
</protein>
<keyword evidence="2" id="KW-1185">Reference proteome</keyword>
<proteinExistence type="predicted"/>
<dbReference type="Proteomes" id="UP000059419">
    <property type="component" value="Plasmid pEM01"/>
</dbReference>
<sequence>MVLFYLADRQYLRSALNILFGCNVNHFPCCGLPFIPGAPVQAQRLFGRWPLYACEK</sequence>
<organism evidence="1 2">
    <name type="scientific">Duffyella gerundensis</name>
    <dbReference type="NCBI Taxonomy" id="1619313"/>
    <lineage>
        <taxon>Bacteria</taxon>
        <taxon>Pseudomonadati</taxon>
        <taxon>Pseudomonadota</taxon>
        <taxon>Gammaproteobacteria</taxon>
        <taxon>Enterobacterales</taxon>
        <taxon>Erwiniaceae</taxon>
        <taxon>Duffyella</taxon>
    </lineage>
</organism>
<dbReference type="AlphaFoldDB" id="A0A0U5L9X1"/>
<reference evidence="2" key="1">
    <citation type="submission" date="2015-11" db="EMBL/GenBank/DDBJ databases">
        <authorList>
            <person name="Blom J."/>
        </authorList>
    </citation>
    <scope>NUCLEOTIDE SEQUENCE [LARGE SCALE GENOMIC DNA]</scope>
    <source>
        <plasmid evidence="2">pEM01</plasmid>
    </source>
</reference>
<dbReference type="KEGG" id="ege:EM595_p0204"/>
<name>A0A0U5L9X1_9GAMM</name>
<dbReference type="EMBL" id="LN907828">
    <property type="protein sequence ID" value="CUU25904.1"/>
    <property type="molecule type" value="Genomic_DNA"/>
</dbReference>
<geneLocation type="plasmid" evidence="2">
    <name>pEM01</name>
</geneLocation>
<gene>
    <name evidence="1" type="ORF">EM595_p0204</name>
</gene>
<evidence type="ECO:0000313" key="2">
    <source>
        <dbReference type="Proteomes" id="UP000059419"/>
    </source>
</evidence>